<protein>
    <recommendedName>
        <fullName evidence="4">J domain-containing protein</fullName>
    </recommendedName>
</protein>
<name>G0UB24_TRYVY</name>
<feature type="transmembrane region" description="Helical" evidence="2">
    <location>
        <begin position="323"/>
        <end position="343"/>
    </location>
</feature>
<dbReference type="OMA" id="YRLLDCK"/>
<dbReference type="Gene3D" id="1.10.287.110">
    <property type="entry name" value="DnaJ domain"/>
    <property type="match status" value="1"/>
</dbReference>
<keyword evidence="2" id="KW-1133">Transmembrane helix</keyword>
<accession>G0UB24</accession>
<dbReference type="EMBL" id="HE573027">
    <property type="protein sequence ID" value="CCC53011.1"/>
    <property type="molecule type" value="Genomic_DNA"/>
</dbReference>
<gene>
    <name evidence="3" type="ORF">TVY486_1104950</name>
</gene>
<keyword evidence="2" id="KW-0472">Membrane</keyword>
<proteinExistence type="predicted"/>
<organism evidence="3">
    <name type="scientific">Trypanosoma vivax (strain Y486)</name>
    <dbReference type="NCBI Taxonomy" id="1055687"/>
    <lineage>
        <taxon>Eukaryota</taxon>
        <taxon>Discoba</taxon>
        <taxon>Euglenozoa</taxon>
        <taxon>Kinetoplastea</taxon>
        <taxon>Metakinetoplastina</taxon>
        <taxon>Trypanosomatida</taxon>
        <taxon>Trypanosomatidae</taxon>
        <taxon>Trypanosoma</taxon>
        <taxon>Duttonella</taxon>
    </lineage>
</organism>
<keyword evidence="1" id="KW-0175">Coiled coil</keyword>
<evidence type="ECO:0000313" key="3">
    <source>
        <dbReference type="EMBL" id="CCC53011.1"/>
    </source>
</evidence>
<evidence type="ECO:0000256" key="2">
    <source>
        <dbReference type="SAM" id="Phobius"/>
    </source>
</evidence>
<feature type="coiled-coil region" evidence="1">
    <location>
        <begin position="23"/>
        <end position="50"/>
    </location>
</feature>
<dbReference type="InterPro" id="IPR036869">
    <property type="entry name" value="J_dom_sf"/>
</dbReference>
<reference evidence="3" key="1">
    <citation type="journal article" date="2012" name="Proc. Natl. Acad. Sci. U.S.A.">
        <title>Antigenic diversity is generated by distinct evolutionary mechanisms in African trypanosome species.</title>
        <authorList>
            <person name="Jackson A.P."/>
            <person name="Berry A."/>
            <person name="Aslett M."/>
            <person name="Allison H.C."/>
            <person name="Burton P."/>
            <person name="Vavrova-Anderson J."/>
            <person name="Brown R."/>
            <person name="Browne H."/>
            <person name="Corton N."/>
            <person name="Hauser H."/>
            <person name="Gamble J."/>
            <person name="Gilderthorp R."/>
            <person name="Marcello L."/>
            <person name="McQuillan J."/>
            <person name="Otto T.D."/>
            <person name="Quail M.A."/>
            <person name="Sanders M.J."/>
            <person name="van Tonder A."/>
            <person name="Ginger M.L."/>
            <person name="Field M.C."/>
            <person name="Barry J.D."/>
            <person name="Hertz-Fowler C."/>
            <person name="Berriman M."/>
        </authorList>
    </citation>
    <scope>NUCLEOTIDE SEQUENCE</scope>
    <source>
        <strain evidence="3">Y486</strain>
    </source>
</reference>
<dbReference type="VEuPathDB" id="TriTrypDB:TvY486_1104950"/>
<dbReference type="SUPFAM" id="SSF46565">
    <property type="entry name" value="Chaperone J-domain"/>
    <property type="match status" value="1"/>
</dbReference>
<sequence>MLRLRSFFLCTTAIQRTTDAMEVVKDYRRIEAEQRELAESEERRREYETYPLRYRLLDCKPGMPLALAKLKYLLACRRTHPDAGGDAEAFLRVSLAYQDVMKDYGVETVENKIANLGNFQVDSHEAQNYLEARTRITSYIPMSTLEDHIRSLEEVRARIGDDLADRIAANDDEAMLLLEDIEEMMEENGLRTVRLEVLEDGSPKLLDKPALTDGTERPLYLGQAEADEKVKRSLAEGQVNVSDAAVATSDGCRYAEVSRFGGSIERDPNDCQDSLRIVELAADDIAALIAKNTVQERTDVAGLASRTATEVMKNTKEMREIRLASGVLYVVVLSIFLLLYVYVEGLMKVKKQEKKHPQTVDHVTTDTMLPWWGNDSEYESQVKRIFVGEWRRARASSQRVQTFQDGVGRESLDEETKREMDLKIFTVTAERLREMRERAEKHPGLR</sequence>
<evidence type="ECO:0008006" key="4">
    <source>
        <dbReference type="Google" id="ProtNLM"/>
    </source>
</evidence>
<evidence type="ECO:0000256" key="1">
    <source>
        <dbReference type="SAM" id="Coils"/>
    </source>
</evidence>
<dbReference type="AlphaFoldDB" id="G0UB24"/>
<keyword evidence="2" id="KW-0812">Transmembrane</keyword>